<feature type="domain" description="Transglutaminase-like" evidence="5">
    <location>
        <begin position="796"/>
        <end position="851"/>
    </location>
</feature>
<feature type="region of interest" description="Disordered" evidence="4">
    <location>
        <begin position="258"/>
        <end position="288"/>
    </location>
</feature>
<evidence type="ECO:0000313" key="7">
    <source>
        <dbReference type="Proteomes" id="UP000250266"/>
    </source>
</evidence>
<accession>A0A8E2E306</accession>
<keyword evidence="2" id="KW-0479">Metal-binding</keyword>
<evidence type="ECO:0000256" key="3">
    <source>
        <dbReference type="ARBA" id="ARBA00022833"/>
    </source>
</evidence>
<dbReference type="Proteomes" id="UP000250266">
    <property type="component" value="Unassembled WGS sequence"/>
</dbReference>
<dbReference type="GO" id="GO:0046872">
    <property type="term" value="F:metal ion binding"/>
    <property type="evidence" value="ECO:0007669"/>
    <property type="project" value="UniProtKB-KW"/>
</dbReference>
<keyword evidence="3" id="KW-0862">Zinc</keyword>
<reference evidence="6 7" key="1">
    <citation type="journal article" date="2016" name="Nat. Commun.">
        <title>Ectomycorrhizal ecology is imprinted in the genome of the dominant symbiotic fungus Cenococcum geophilum.</title>
        <authorList>
            <consortium name="DOE Joint Genome Institute"/>
            <person name="Peter M."/>
            <person name="Kohler A."/>
            <person name="Ohm R.A."/>
            <person name="Kuo A."/>
            <person name="Krutzmann J."/>
            <person name="Morin E."/>
            <person name="Arend M."/>
            <person name="Barry K.W."/>
            <person name="Binder M."/>
            <person name="Choi C."/>
            <person name="Clum A."/>
            <person name="Copeland A."/>
            <person name="Grisel N."/>
            <person name="Haridas S."/>
            <person name="Kipfer T."/>
            <person name="LaButti K."/>
            <person name="Lindquist E."/>
            <person name="Lipzen A."/>
            <person name="Maire R."/>
            <person name="Meier B."/>
            <person name="Mihaltcheva S."/>
            <person name="Molinier V."/>
            <person name="Murat C."/>
            <person name="Poggeler S."/>
            <person name="Quandt C.A."/>
            <person name="Sperisen C."/>
            <person name="Tritt A."/>
            <person name="Tisserant E."/>
            <person name="Crous P.W."/>
            <person name="Henrissat B."/>
            <person name="Nehls U."/>
            <person name="Egli S."/>
            <person name="Spatafora J.W."/>
            <person name="Grigoriev I.V."/>
            <person name="Martin F.M."/>
        </authorList>
    </citation>
    <scope>NUCLEOTIDE SEQUENCE [LARGE SCALE GENOMIC DNA]</scope>
    <source>
        <strain evidence="6 7">CBS 459.81</strain>
    </source>
</reference>
<feature type="region of interest" description="Disordered" evidence="4">
    <location>
        <begin position="957"/>
        <end position="997"/>
    </location>
</feature>
<sequence>MNVFSKLRRTKSQWAEPELSLGRHIGEVGKGSCWEAIGPAREIFLELGPEIKAYLDSQSEPLPSWVTWSVYMVGNSPRTAVPTIIFCSTDACHRREVRKSIKASGILNKNPNFRTGDMPMAPDFNQLVQLATESSNPNRDGMKAQQSDMARLTITTELQGNAIGMKILVNSDAAGSPGSRKATVGGVVQWRNSYYYLTAGHVFLDTDEALSSGMEQDDSEIDIDGESDTFDEYIGNEWVEVTSSGSITPDYALSEMSMSSADELSPVSSRVNTSSSESSTKDSAAADSGLQEYLDERNKQVANPSSVVCAGELFITSFDGKNGSLDYALIEIPQSRGTHCTANRISLPWGKKIEPRKVVRSGPRDAGVIAITRSAGLTTGQLSGTPSFMHLPGCKTFQEVYKVHMDGPLEQGDCGSWIVDNESGNLYGHIVAGCPDLCVAYIIPAFQAFDDIQQRLGEELILPSSDELHSVSMSEQSVQVRATPDHLTAIQQSLQHTNPIDILNRGSGGNATSLVAKPIFSLDYSSGKAPNLTPPTSCPDSVDIARNDVGRAANKTDYDTNTNSKRYHRVRYNQRRPQEERPSSAPILIDESQKWAAELTERFRAVLSTRRMGELTDNRLKDKQSLPSYTKYDYDTPPSYTTLRNIPLVPIAPSDERSLRFRNLLYGLLIVPLRYENPGLLDEALKVVPLQQIWREAEEESRGFQAKARTLGKKSAWAYQDCVIRALLRWFKRSFFVWVNSPSCTRCYSQTIAVGMAAPLPDERCRGANQVELYKCAIEGCGRYERYPRYNDPFVLLQTRRGRIGEWTNCFTMLCRAVGSRVRWVWNSEDHVWTEIYSEHNKRWIHVDSAEEAWDKPSLYTEGWAKKLSYCIAFSVDGATDVTRRYVRNPKWALERKRAPEAALLHIMEEIRDMQRENLSKRERLRLQGEDQREEHELQHYITSNIVSDLCRIDFADIRRPPKGPPDSHPDEGRREGRSEGNFRTVDTDIPRWTTQQ</sequence>
<feature type="compositionally biased region" description="Low complexity" evidence="4">
    <location>
        <begin position="265"/>
        <end position="288"/>
    </location>
</feature>
<dbReference type="GO" id="GO:0000224">
    <property type="term" value="F:peptide-N4-(N-acetyl-beta-glucosaminyl)asparagine amidase activity"/>
    <property type="evidence" value="ECO:0007669"/>
    <property type="project" value="TreeGrafter"/>
</dbReference>
<gene>
    <name evidence="6" type="ORF">K432DRAFT_428723</name>
</gene>
<evidence type="ECO:0000259" key="5">
    <source>
        <dbReference type="SMART" id="SM00460"/>
    </source>
</evidence>
<dbReference type="AlphaFoldDB" id="A0A8E2E306"/>
<dbReference type="OrthoDB" id="3795723at2759"/>
<comment type="similarity">
    <text evidence="1">Belongs to the transglutaminase-like superfamily. PNGase family.</text>
</comment>
<proteinExistence type="inferred from homology"/>
<dbReference type="GO" id="GO:0005634">
    <property type="term" value="C:nucleus"/>
    <property type="evidence" value="ECO:0007669"/>
    <property type="project" value="TreeGrafter"/>
</dbReference>
<dbReference type="FunFam" id="3.10.620.30:FF:000004">
    <property type="entry name" value="Peptidase (PNG1)"/>
    <property type="match status" value="1"/>
</dbReference>
<evidence type="ECO:0000256" key="2">
    <source>
        <dbReference type="ARBA" id="ARBA00022723"/>
    </source>
</evidence>
<dbReference type="InterPro" id="IPR038765">
    <property type="entry name" value="Papain-like_cys_pep_sf"/>
</dbReference>
<evidence type="ECO:0000256" key="4">
    <source>
        <dbReference type="SAM" id="MobiDB-lite"/>
    </source>
</evidence>
<name>A0A8E2E306_9PEZI</name>
<dbReference type="SMART" id="SM00460">
    <property type="entry name" value="TGc"/>
    <property type="match status" value="1"/>
</dbReference>
<organism evidence="6 7">
    <name type="scientific">Lepidopterella palustris CBS 459.81</name>
    <dbReference type="NCBI Taxonomy" id="1314670"/>
    <lineage>
        <taxon>Eukaryota</taxon>
        <taxon>Fungi</taxon>
        <taxon>Dikarya</taxon>
        <taxon>Ascomycota</taxon>
        <taxon>Pezizomycotina</taxon>
        <taxon>Dothideomycetes</taxon>
        <taxon>Pleosporomycetidae</taxon>
        <taxon>Mytilinidiales</taxon>
        <taxon>Argynnaceae</taxon>
        <taxon>Lepidopterella</taxon>
    </lineage>
</organism>
<dbReference type="EMBL" id="KV745211">
    <property type="protein sequence ID" value="OCK76447.1"/>
    <property type="molecule type" value="Genomic_DNA"/>
</dbReference>
<evidence type="ECO:0000256" key="1">
    <source>
        <dbReference type="ARBA" id="ARBA00009390"/>
    </source>
</evidence>
<dbReference type="PANTHER" id="PTHR12143:SF19">
    <property type="entry name" value="PEPTIDE-N(4)-(N-ACETYL-BETA-GLUCOSAMINYL)ASPARAGINE AMIDASE"/>
    <property type="match status" value="1"/>
</dbReference>
<dbReference type="GO" id="GO:0005829">
    <property type="term" value="C:cytosol"/>
    <property type="evidence" value="ECO:0007669"/>
    <property type="project" value="TreeGrafter"/>
</dbReference>
<dbReference type="Gene3D" id="2.20.25.10">
    <property type="match status" value="1"/>
</dbReference>
<keyword evidence="7" id="KW-1185">Reference proteome</keyword>
<protein>
    <recommendedName>
        <fullName evidence="5">Transglutaminase-like domain-containing protein</fullName>
    </recommendedName>
</protein>
<dbReference type="PANTHER" id="PTHR12143">
    <property type="entry name" value="PEPTIDE N-GLYCANASE PNGASE -RELATED"/>
    <property type="match status" value="1"/>
</dbReference>
<dbReference type="GO" id="GO:0006516">
    <property type="term" value="P:glycoprotein catabolic process"/>
    <property type="evidence" value="ECO:0007669"/>
    <property type="project" value="TreeGrafter"/>
</dbReference>
<dbReference type="SUPFAM" id="SSF54001">
    <property type="entry name" value="Cysteine proteinases"/>
    <property type="match status" value="1"/>
</dbReference>
<dbReference type="SUPFAM" id="SSF50494">
    <property type="entry name" value="Trypsin-like serine proteases"/>
    <property type="match status" value="1"/>
</dbReference>
<dbReference type="Pfam" id="PF01841">
    <property type="entry name" value="Transglut_core"/>
    <property type="match status" value="1"/>
</dbReference>
<dbReference type="InterPro" id="IPR009003">
    <property type="entry name" value="Peptidase_S1_PA"/>
</dbReference>
<feature type="compositionally biased region" description="Basic and acidic residues" evidence="4">
    <location>
        <begin position="957"/>
        <end position="990"/>
    </location>
</feature>
<evidence type="ECO:0000313" key="6">
    <source>
        <dbReference type="EMBL" id="OCK76447.1"/>
    </source>
</evidence>
<dbReference type="Gene3D" id="3.10.620.30">
    <property type="match status" value="1"/>
</dbReference>
<dbReference type="InterPro" id="IPR002931">
    <property type="entry name" value="Transglutaminase-like"/>
</dbReference>
<dbReference type="InterPro" id="IPR050883">
    <property type="entry name" value="PNGase"/>
</dbReference>